<organism evidence="1 2">
    <name type="scientific">Ancylostoma ceylanicum</name>
    <dbReference type="NCBI Taxonomy" id="53326"/>
    <lineage>
        <taxon>Eukaryota</taxon>
        <taxon>Metazoa</taxon>
        <taxon>Ecdysozoa</taxon>
        <taxon>Nematoda</taxon>
        <taxon>Chromadorea</taxon>
        <taxon>Rhabditida</taxon>
        <taxon>Rhabditina</taxon>
        <taxon>Rhabditomorpha</taxon>
        <taxon>Strongyloidea</taxon>
        <taxon>Ancylostomatidae</taxon>
        <taxon>Ancylostomatinae</taxon>
        <taxon>Ancylostoma</taxon>
    </lineage>
</organism>
<dbReference type="GO" id="GO:1902884">
    <property type="term" value="P:positive regulation of response to oxidative stress"/>
    <property type="evidence" value="ECO:0007669"/>
    <property type="project" value="InterPro"/>
</dbReference>
<dbReference type="GO" id="GO:0047756">
    <property type="term" value="F:chondroitin 4-sulfotransferase activity"/>
    <property type="evidence" value="ECO:0007669"/>
    <property type="project" value="InterPro"/>
</dbReference>
<proteinExistence type="predicted"/>
<dbReference type="InterPro" id="IPR005331">
    <property type="entry name" value="Sulfotransferase"/>
</dbReference>
<dbReference type="PANTHER" id="PTHR22900">
    <property type="entry name" value="PROTEIN CBG14245-RELATED"/>
    <property type="match status" value="1"/>
</dbReference>
<dbReference type="AlphaFoldDB" id="A0A0D6L5V9"/>
<dbReference type="InterPro" id="IPR007669">
    <property type="entry name" value="Chst-1-like"/>
</dbReference>
<accession>A0A0D6L5V9</accession>
<keyword evidence="2" id="KW-1185">Reference proteome</keyword>
<evidence type="ECO:0000313" key="2">
    <source>
        <dbReference type="Proteomes" id="UP000054495"/>
    </source>
</evidence>
<gene>
    <name evidence="1" type="ORF">ANCCEY_14807</name>
</gene>
<protein>
    <submittedName>
        <fullName evidence="1">Uncharacterized protein</fullName>
    </submittedName>
</protein>
<evidence type="ECO:0000313" key="1">
    <source>
        <dbReference type="EMBL" id="EPB66103.1"/>
    </source>
</evidence>
<dbReference type="GO" id="GO:0050650">
    <property type="term" value="P:chondroitin sulfate proteoglycan biosynthetic process"/>
    <property type="evidence" value="ECO:0007669"/>
    <property type="project" value="InterPro"/>
</dbReference>
<dbReference type="PANTHER" id="PTHR22900:SF5">
    <property type="entry name" value="PROTEIN CBG14245"/>
    <property type="match status" value="1"/>
</dbReference>
<dbReference type="Pfam" id="PF03567">
    <property type="entry name" value="Sulfotransfer_2"/>
    <property type="match status" value="1"/>
</dbReference>
<dbReference type="GO" id="GO:0016020">
    <property type="term" value="C:membrane"/>
    <property type="evidence" value="ECO:0007669"/>
    <property type="project" value="InterPro"/>
</dbReference>
<name>A0A0D6L5V9_9BILA</name>
<sequence>MPNLVPADDYLRRKSRTGEREGSLALSVILTPGCVNNDPEFKPHYDELEKISQQNPVVNISGIVPPYHRLEEVIVVNPQYRLATCQIEKIMSTVRDGIFCYLTNTTEFLANNHTISTEYWTTRRHNEALNSSF</sequence>
<dbReference type="EMBL" id="KE126513">
    <property type="protein sequence ID" value="EPB66103.1"/>
    <property type="molecule type" value="Genomic_DNA"/>
</dbReference>
<dbReference type="Proteomes" id="UP000054495">
    <property type="component" value="Unassembled WGS sequence"/>
</dbReference>
<reference evidence="1 2" key="1">
    <citation type="submission" date="2013-05" db="EMBL/GenBank/DDBJ databases">
        <title>Draft genome of the parasitic nematode Anyclostoma ceylanicum.</title>
        <authorList>
            <person name="Mitreva M."/>
        </authorList>
    </citation>
    <scope>NUCLEOTIDE SEQUENCE [LARGE SCALE GENOMIC DNA]</scope>
</reference>